<evidence type="ECO:0000256" key="1">
    <source>
        <dbReference type="SAM" id="MobiDB-lite"/>
    </source>
</evidence>
<feature type="compositionally biased region" description="Basic residues" evidence="1">
    <location>
        <begin position="1"/>
        <end position="13"/>
    </location>
</feature>
<accession>A0A5J5F3F2</accession>
<dbReference type="Proteomes" id="UP000326924">
    <property type="component" value="Unassembled WGS sequence"/>
</dbReference>
<keyword evidence="3" id="KW-1185">Reference proteome</keyword>
<proteinExistence type="predicted"/>
<organism evidence="2 3">
    <name type="scientific">Sphaerosporella brunnea</name>
    <dbReference type="NCBI Taxonomy" id="1250544"/>
    <lineage>
        <taxon>Eukaryota</taxon>
        <taxon>Fungi</taxon>
        <taxon>Dikarya</taxon>
        <taxon>Ascomycota</taxon>
        <taxon>Pezizomycotina</taxon>
        <taxon>Pezizomycetes</taxon>
        <taxon>Pezizales</taxon>
        <taxon>Pyronemataceae</taxon>
        <taxon>Sphaerosporella</taxon>
    </lineage>
</organism>
<dbReference type="AlphaFoldDB" id="A0A5J5F3F2"/>
<gene>
    <name evidence="2" type="ORF">FN846DRAFT_1006463</name>
</gene>
<dbReference type="InParanoid" id="A0A5J5F3F2"/>
<feature type="region of interest" description="Disordered" evidence="1">
    <location>
        <begin position="1"/>
        <end position="26"/>
    </location>
</feature>
<protein>
    <submittedName>
        <fullName evidence="2">Uncharacterized protein</fullName>
    </submittedName>
</protein>
<dbReference type="OrthoDB" id="1668230at2759"/>
<name>A0A5J5F3F2_9PEZI</name>
<sequence length="404" mass="45570">LRPPKRRHYHLRPPHNTPPHLRPASTSADLHPRLRTCIAMTAATAFAALLWGDVVTTELLTDMLNGELPHSLYNLLELDWQQMDQPCRHRKFAKWLGGFVLPMKLKLITERESFAAERTAFADERTAFAKQQTAFAQERIEWEKTKSHLEKAFVAEKAAHKGVEVKLSPHLQSDACIATTKADVWIQGIAKKRKKSSLHAEADLYEPVCALLSSLIAKTQRTVIDTHDTAYLNNLKPDITVCAPMITCAHGAYARIIMELKSRGVALDASCRGQLLNYMYAQANMQLFRARFTGLLSNIDDNVFIVMERKRDGSTHAWAYAPVRFDRAVEFLMALVFDDSETPLHPHFSSGLGKIQQHLGMSTNNVVASFRLRKPPPTDDSWYWTDVGLEAGKKQAICVKRSTV</sequence>
<comment type="caution">
    <text evidence="2">The sequence shown here is derived from an EMBL/GenBank/DDBJ whole genome shotgun (WGS) entry which is preliminary data.</text>
</comment>
<feature type="non-terminal residue" evidence="2">
    <location>
        <position position="1"/>
    </location>
</feature>
<dbReference type="EMBL" id="VXIS01000049">
    <property type="protein sequence ID" value="KAA8910160.1"/>
    <property type="molecule type" value="Genomic_DNA"/>
</dbReference>
<reference evidence="2 3" key="1">
    <citation type="submission" date="2019-09" db="EMBL/GenBank/DDBJ databases">
        <title>Draft genome of the ectomycorrhizal ascomycete Sphaerosporella brunnea.</title>
        <authorList>
            <consortium name="DOE Joint Genome Institute"/>
            <person name="Benucci G.M."/>
            <person name="Marozzi G."/>
            <person name="Antonielli L."/>
            <person name="Sanchez S."/>
            <person name="Marco P."/>
            <person name="Wang X."/>
            <person name="Falini L.B."/>
            <person name="Barry K."/>
            <person name="Haridas S."/>
            <person name="Lipzen A."/>
            <person name="Labutti K."/>
            <person name="Grigoriev I.V."/>
            <person name="Murat C."/>
            <person name="Martin F."/>
            <person name="Albertini E."/>
            <person name="Donnini D."/>
            <person name="Bonito G."/>
        </authorList>
    </citation>
    <scope>NUCLEOTIDE SEQUENCE [LARGE SCALE GENOMIC DNA]</scope>
    <source>
        <strain evidence="2 3">Sb_GMNB300</strain>
    </source>
</reference>
<evidence type="ECO:0000313" key="2">
    <source>
        <dbReference type="EMBL" id="KAA8910160.1"/>
    </source>
</evidence>
<evidence type="ECO:0000313" key="3">
    <source>
        <dbReference type="Proteomes" id="UP000326924"/>
    </source>
</evidence>